<dbReference type="AlphaFoldDB" id="A0A1D2A9N2"/>
<organism evidence="2">
    <name type="scientific">Auxenochlorella protothecoides</name>
    <name type="common">Green microalga</name>
    <name type="synonym">Chlorella protothecoides</name>
    <dbReference type="NCBI Taxonomy" id="3075"/>
    <lineage>
        <taxon>Eukaryota</taxon>
        <taxon>Viridiplantae</taxon>
        <taxon>Chlorophyta</taxon>
        <taxon>core chlorophytes</taxon>
        <taxon>Trebouxiophyceae</taxon>
        <taxon>Chlorellales</taxon>
        <taxon>Chlorellaceae</taxon>
        <taxon>Auxenochlorella</taxon>
    </lineage>
</organism>
<dbReference type="EMBL" id="GDKF01002720">
    <property type="protein sequence ID" value="JAT75902.1"/>
    <property type="molecule type" value="Transcribed_RNA"/>
</dbReference>
<feature type="non-terminal residue" evidence="2">
    <location>
        <position position="1"/>
    </location>
</feature>
<gene>
    <name evidence="2" type="ORF">g.17724</name>
</gene>
<sequence>ISRSNLHTNVIEIFRVNPCIMSAWLQGAGLQRAQPDQNPGKENVAPNSTRSTFPRSPQPFLGNEGMETRKAAPCEVLQSFASTMAAFSDVEASWLATPDPWLDEGVRARSASPAASCASSTSQSFAWLREEPAWPMDTLESLSPHLPELPAHTQEPPAQFPELPAHLLETPIIRPRPARPDSASPMTARALPRLKTRPGAGPAVVEASPSLLETAVRAALQQLAPEPRGIWARQAASLLEWLQASVTSARPGVGCVCGGSPPTPPSPSVYGTPCGSFMGNQALLEEEDDDLVMTPLLRAIASRDEAEYLTAA</sequence>
<feature type="compositionally biased region" description="Polar residues" evidence="1">
    <location>
        <begin position="45"/>
        <end position="55"/>
    </location>
</feature>
<protein>
    <submittedName>
        <fullName evidence="2">Uncharacterized protein</fullName>
    </submittedName>
</protein>
<accession>A0A1D2A9N2</accession>
<evidence type="ECO:0000256" key="1">
    <source>
        <dbReference type="SAM" id="MobiDB-lite"/>
    </source>
</evidence>
<proteinExistence type="predicted"/>
<reference evidence="2" key="1">
    <citation type="submission" date="2015-08" db="EMBL/GenBank/DDBJ databases">
        <authorList>
            <person name="Babu N.S."/>
            <person name="Beckwith C.J."/>
            <person name="Beseler K.G."/>
            <person name="Brison A."/>
            <person name="Carone J.V."/>
            <person name="Caskin T.P."/>
            <person name="Diamond M."/>
            <person name="Durham M.E."/>
            <person name="Foxe J.M."/>
            <person name="Go M."/>
            <person name="Henderson B.A."/>
            <person name="Jones I.B."/>
            <person name="McGettigan J.A."/>
            <person name="Micheletti S.J."/>
            <person name="Nasrallah M.E."/>
            <person name="Ortiz D."/>
            <person name="Piller C.R."/>
            <person name="Privatt S.R."/>
            <person name="Schneider S.L."/>
            <person name="Sharp S."/>
            <person name="Smith T.C."/>
            <person name="Stanton J.D."/>
            <person name="Ullery H.E."/>
            <person name="Wilson R.J."/>
            <person name="Serrano M.G."/>
            <person name="Buck G."/>
            <person name="Lee V."/>
            <person name="Wang Y."/>
            <person name="Carvalho R."/>
            <person name="Voegtly L."/>
            <person name="Shi R."/>
            <person name="Duckworth R."/>
            <person name="Johnson A."/>
            <person name="Loviza R."/>
            <person name="Walstead R."/>
            <person name="Shah Z."/>
            <person name="Kiflezghi M."/>
            <person name="Wade K."/>
            <person name="Ball S.L."/>
            <person name="Bradley K.W."/>
            <person name="Asai D.J."/>
            <person name="Bowman C.A."/>
            <person name="Russell D.A."/>
            <person name="Pope W.H."/>
            <person name="Jacobs-Sera D."/>
            <person name="Hendrix R.W."/>
            <person name="Hatfull G.F."/>
        </authorList>
    </citation>
    <scope>NUCLEOTIDE SEQUENCE</scope>
</reference>
<name>A0A1D2A9N2_AUXPR</name>
<evidence type="ECO:0000313" key="2">
    <source>
        <dbReference type="EMBL" id="JAT75902.1"/>
    </source>
</evidence>
<feature type="region of interest" description="Disordered" evidence="1">
    <location>
        <begin position="31"/>
        <end position="65"/>
    </location>
</feature>